<dbReference type="InterPro" id="IPR043128">
    <property type="entry name" value="Rev_trsase/Diguanyl_cyclase"/>
</dbReference>
<keyword evidence="1" id="KW-0175">Coiled coil</keyword>
<dbReference type="EMBL" id="JACOOT010000014">
    <property type="protein sequence ID" value="MBC5650820.1"/>
    <property type="molecule type" value="Genomic_DNA"/>
</dbReference>
<dbReference type="GO" id="GO:0005886">
    <property type="term" value="C:plasma membrane"/>
    <property type="evidence" value="ECO:0007669"/>
    <property type="project" value="TreeGrafter"/>
</dbReference>
<dbReference type="InterPro" id="IPR050469">
    <property type="entry name" value="Diguanylate_Cyclase"/>
</dbReference>
<gene>
    <name evidence="3" type="ORF">H8S54_06765</name>
</gene>
<keyword evidence="4" id="KW-1185">Reference proteome</keyword>
<dbReference type="SMART" id="SM00267">
    <property type="entry name" value="GGDEF"/>
    <property type="match status" value="1"/>
</dbReference>
<dbReference type="CDD" id="cd01949">
    <property type="entry name" value="GGDEF"/>
    <property type="match status" value="1"/>
</dbReference>
<dbReference type="AlphaFoldDB" id="A0A8I0AHK3"/>
<organism evidence="3 4">
    <name type="scientific">Blautia segnis</name>
    <dbReference type="NCBI Taxonomy" id="2763030"/>
    <lineage>
        <taxon>Bacteria</taxon>
        <taxon>Bacillati</taxon>
        <taxon>Bacillota</taxon>
        <taxon>Clostridia</taxon>
        <taxon>Lachnospirales</taxon>
        <taxon>Lachnospiraceae</taxon>
        <taxon>Blautia</taxon>
    </lineage>
</organism>
<dbReference type="Pfam" id="PF00990">
    <property type="entry name" value="GGDEF"/>
    <property type="match status" value="1"/>
</dbReference>
<dbReference type="GO" id="GO:0052621">
    <property type="term" value="F:diguanylate cyclase activity"/>
    <property type="evidence" value="ECO:0007669"/>
    <property type="project" value="TreeGrafter"/>
</dbReference>
<reference evidence="3 4" key="1">
    <citation type="submission" date="2020-08" db="EMBL/GenBank/DDBJ databases">
        <title>Genome public.</title>
        <authorList>
            <person name="Liu C."/>
            <person name="Sun Q."/>
        </authorList>
    </citation>
    <scope>NUCLEOTIDE SEQUENCE [LARGE SCALE GENOMIC DNA]</scope>
    <source>
        <strain evidence="3 4">BX17</strain>
    </source>
</reference>
<dbReference type="NCBIfam" id="TIGR00254">
    <property type="entry name" value="GGDEF"/>
    <property type="match status" value="1"/>
</dbReference>
<dbReference type="PROSITE" id="PS50887">
    <property type="entry name" value="GGDEF"/>
    <property type="match status" value="1"/>
</dbReference>
<feature type="coiled-coil region" evidence="1">
    <location>
        <begin position="308"/>
        <end position="353"/>
    </location>
</feature>
<dbReference type="Gene3D" id="3.30.70.270">
    <property type="match status" value="1"/>
</dbReference>
<name>A0A8I0AHK3_9FIRM</name>
<accession>A0A8I0AHK3</accession>
<dbReference type="PANTHER" id="PTHR45138">
    <property type="entry name" value="REGULATORY COMPONENTS OF SENSORY TRANSDUCTION SYSTEM"/>
    <property type="match status" value="1"/>
</dbReference>
<feature type="domain" description="GGDEF" evidence="2">
    <location>
        <begin position="380"/>
        <end position="509"/>
    </location>
</feature>
<evidence type="ECO:0000313" key="4">
    <source>
        <dbReference type="Proteomes" id="UP000652847"/>
    </source>
</evidence>
<evidence type="ECO:0000259" key="2">
    <source>
        <dbReference type="PROSITE" id="PS50887"/>
    </source>
</evidence>
<dbReference type="InterPro" id="IPR029787">
    <property type="entry name" value="Nucleotide_cyclase"/>
</dbReference>
<evidence type="ECO:0000256" key="1">
    <source>
        <dbReference type="SAM" id="Coils"/>
    </source>
</evidence>
<dbReference type="SUPFAM" id="SSF55073">
    <property type="entry name" value="Nucleotide cyclase"/>
    <property type="match status" value="1"/>
</dbReference>
<dbReference type="RefSeq" id="WP_186901147.1">
    <property type="nucleotide sequence ID" value="NZ_JACOOT010000014.1"/>
</dbReference>
<dbReference type="PANTHER" id="PTHR45138:SF6">
    <property type="entry name" value="DIGUANYLATE CYCLASE DGCN"/>
    <property type="match status" value="1"/>
</dbReference>
<evidence type="ECO:0000313" key="3">
    <source>
        <dbReference type="EMBL" id="MBC5650820.1"/>
    </source>
</evidence>
<proteinExistence type="predicted"/>
<dbReference type="InterPro" id="IPR000160">
    <property type="entry name" value="GGDEF_dom"/>
</dbReference>
<comment type="caution">
    <text evidence="3">The sequence shown here is derived from an EMBL/GenBank/DDBJ whole genome shotgun (WGS) entry which is preliminary data.</text>
</comment>
<dbReference type="GO" id="GO:1902201">
    <property type="term" value="P:negative regulation of bacterial-type flagellum-dependent cell motility"/>
    <property type="evidence" value="ECO:0007669"/>
    <property type="project" value="TreeGrafter"/>
</dbReference>
<sequence>MYTVEEIKEKIGSGQWTRADVDTIIADLKASSKLTSHVGEIYYSSYGVFAYSFRDRVYPMLEICQEAKLLLGPSMEKALIYLALMRLYFCLGFLPKVVEYGLKYAESGYTLRDCLKSVYNTIAATFTDCGLYKEADIYLEKMLDISRLDPCGPEVDFWNSDYMNEFVYYDSKVYVKLGMGDVKGAEQALEGIGRLLACDDISEEGKNFFRLQRECTDLYLRMHKTKDIAAIAEEFNEYMRRMESGELKVDCLNFCIYNFGELLQVMAKVERWEDIIRIGNFIKDAPNFSGSICPVYKVMCQAARRSEKEEIRSQVHKYERMYLEALEKEKENYDELLRLLAKEELRLVNLKDTMKKDPLTGCLNRAAFEKSSRRFVSEHKKGCLAFLDLDYLKEINDSYGHEGGDSYLVCFAENMKQALRLDGALYRYAGDEFLILASAREEEIKRRLHFIVEENPIKFHINGDERNIGFSYGIVAFEEKNGNVAELVKEADRRMYLCKKRNHESILKEAKTK</sequence>
<dbReference type="Proteomes" id="UP000652847">
    <property type="component" value="Unassembled WGS sequence"/>
</dbReference>
<protein>
    <submittedName>
        <fullName evidence="3">GGDEF domain-containing protein</fullName>
    </submittedName>
</protein>
<dbReference type="GO" id="GO:0043709">
    <property type="term" value="P:cell adhesion involved in single-species biofilm formation"/>
    <property type="evidence" value="ECO:0007669"/>
    <property type="project" value="TreeGrafter"/>
</dbReference>